<evidence type="ECO:0000313" key="1">
    <source>
        <dbReference type="EMBL" id="PQP22366.1"/>
    </source>
</evidence>
<name>A0A2S8J5N4_BURCE</name>
<comment type="caution">
    <text evidence="1">The sequence shown here is derived from an EMBL/GenBank/DDBJ whole genome shotgun (WGS) entry which is preliminary data.</text>
</comment>
<dbReference type="AlphaFoldDB" id="A0A2S8J5N4"/>
<dbReference type="Proteomes" id="UP000238206">
    <property type="component" value="Unassembled WGS sequence"/>
</dbReference>
<protein>
    <submittedName>
        <fullName evidence="1">Uncharacterized protein</fullName>
    </submittedName>
</protein>
<sequence length="103" mass="11726">MRTGASLHLDIPDRRDYVRYIRSGGPRGPRQRVLVVAAPREMAMNKLHSCSSLSGLFERFHRKTRRISDTVGPPMTRACRRLMDSLASAWSAVRSGMSHTHRH</sequence>
<dbReference type="EMBL" id="PUIQ01000001">
    <property type="protein sequence ID" value="PQP22366.1"/>
    <property type="molecule type" value="Genomic_DNA"/>
</dbReference>
<evidence type="ECO:0000313" key="2">
    <source>
        <dbReference type="Proteomes" id="UP000238206"/>
    </source>
</evidence>
<organism evidence="1 2">
    <name type="scientific">Burkholderia cepacia</name>
    <name type="common">Pseudomonas cepacia</name>
    <dbReference type="NCBI Taxonomy" id="292"/>
    <lineage>
        <taxon>Bacteria</taxon>
        <taxon>Pseudomonadati</taxon>
        <taxon>Pseudomonadota</taxon>
        <taxon>Betaproteobacteria</taxon>
        <taxon>Burkholderiales</taxon>
        <taxon>Burkholderiaceae</taxon>
        <taxon>Burkholderia</taxon>
        <taxon>Burkholderia cepacia complex</taxon>
    </lineage>
</organism>
<reference evidence="1 2" key="1">
    <citation type="submission" date="2018-02" db="EMBL/GenBank/DDBJ databases">
        <title>Draft genome sequencing of Burkholderia cepacia Y14-15.</title>
        <authorList>
            <person name="Zheng B.-X."/>
        </authorList>
    </citation>
    <scope>NUCLEOTIDE SEQUENCE [LARGE SCALE GENOMIC DNA]</scope>
    <source>
        <strain evidence="1 2">Y14-15</strain>
    </source>
</reference>
<proteinExistence type="predicted"/>
<dbReference type="RefSeq" id="WP_146120791.1">
    <property type="nucleotide sequence ID" value="NZ_PUIQ01000001.1"/>
</dbReference>
<accession>A0A2S8J5N4</accession>
<gene>
    <name evidence="1" type="ORF">C5615_01540</name>
</gene>